<dbReference type="EC" id="6.3.5.4" evidence="3"/>
<feature type="site" description="Important for beta-aspartyl-AMP intermediate formation" evidence="11">
    <location>
        <position position="368"/>
    </location>
</feature>
<dbReference type="Gene3D" id="3.40.50.620">
    <property type="entry name" value="HUPs"/>
    <property type="match status" value="1"/>
</dbReference>
<organism evidence="13 14">
    <name type="scientific">Sulfobacillus thermosulfidooxidans (strain DSM 9293 / VKM B-1269 / AT-1)</name>
    <dbReference type="NCBI Taxonomy" id="929705"/>
    <lineage>
        <taxon>Bacteria</taxon>
        <taxon>Bacillati</taxon>
        <taxon>Bacillota</taxon>
        <taxon>Clostridia</taxon>
        <taxon>Eubacteriales</taxon>
        <taxon>Clostridiales Family XVII. Incertae Sedis</taxon>
        <taxon>Sulfobacillus</taxon>
    </lineage>
</organism>
<feature type="binding site" evidence="10">
    <location>
        <begin position="366"/>
        <end position="367"/>
    </location>
    <ligand>
        <name>ATP</name>
        <dbReference type="ChEBI" id="CHEBI:30616"/>
    </ligand>
</feature>
<evidence type="ECO:0000256" key="3">
    <source>
        <dbReference type="ARBA" id="ARBA00012737"/>
    </source>
</evidence>
<keyword evidence="7 9" id="KW-0315">Glutamine amidotransferase</keyword>
<dbReference type="InterPro" id="IPR017932">
    <property type="entry name" value="GATase_2_dom"/>
</dbReference>
<evidence type="ECO:0000256" key="8">
    <source>
        <dbReference type="ARBA" id="ARBA00048741"/>
    </source>
</evidence>
<comment type="similarity">
    <text evidence="2">Belongs to the asparagine synthetase family.</text>
</comment>
<feature type="binding site" evidence="10">
    <location>
        <position position="101"/>
    </location>
    <ligand>
        <name>L-glutamine</name>
        <dbReference type="ChEBI" id="CHEBI:58359"/>
    </ligand>
</feature>
<comment type="pathway">
    <text evidence="1">Amino-acid biosynthesis; L-asparagine biosynthesis; L-asparagine from L-aspartate (L-Gln route): step 1/1.</text>
</comment>
<evidence type="ECO:0000256" key="5">
    <source>
        <dbReference type="ARBA" id="ARBA00022840"/>
    </source>
</evidence>
<dbReference type="STRING" id="28034.BFX07_04615"/>
<dbReference type="EMBL" id="FWWY01000001">
    <property type="protein sequence ID" value="SMC02466.1"/>
    <property type="molecule type" value="Genomic_DNA"/>
</dbReference>
<dbReference type="SUPFAM" id="SSF52402">
    <property type="entry name" value="Adenine nucleotide alpha hydrolases-like"/>
    <property type="match status" value="1"/>
</dbReference>
<evidence type="ECO:0000256" key="2">
    <source>
        <dbReference type="ARBA" id="ARBA00005752"/>
    </source>
</evidence>
<gene>
    <name evidence="13" type="ORF">SAMN00768000_0610</name>
</gene>
<dbReference type="InterPro" id="IPR029055">
    <property type="entry name" value="Ntn_hydrolases_N"/>
</dbReference>
<dbReference type="CDD" id="cd00712">
    <property type="entry name" value="AsnB"/>
    <property type="match status" value="1"/>
</dbReference>
<keyword evidence="14" id="KW-1185">Reference proteome</keyword>
<dbReference type="PANTHER" id="PTHR43284">
    <property type="entry name" value="ASPARAGINE SYNTHETASE (GLUTAMINE-HYDROLYZING)"/>
    <property type="match status" value="1"/>
</dbReference>
<protein>
    <recommendedName>
        <fullName evidence="3">asparagine synthase (glutamine-hydrolyzing)</fullName>
        <ecNumber evidence="3">6.3.5.4</ecNumber>
    </recommendedName>
</protein>
<dbReference type="Pfam" id="PF13537">
    <property type="entry name" value="GATase_7"/>
    <property type="match status" value="1"/>
</dbReference>
<comment type="catalytic activity">
    <reaction evidence="8">
        <text>L-aspartate + L-glutamine + ATP + H2O = L-asparagine + L-glutamate + AMP + diphosphate + H(+)</text>
        <dbReference type="Rhea" id="RHEA:12228"/>
        <dbReference type="ChEBI" id="CHEBI:15377"/>
        <dbReference type="ChEBI" id="CHEBI:15378"/>
        <dbReference type="ChEBI" id="CHEBI:29985"/>
        <dbReference type="ChEBI" id="CHEBI:29991"/>
        <dbReference type="ChEBI" id="CHEBI:30616"/>
        <dbReference type="ChEBI" id="CHEBI:33019"/>
        <dbReference type="ChEBI" id="CHEBI:58048"/>
        <dbReference type="ChEBI" id="CHEBI:58359"/>
        <dbReference type="ChEBI" id="CHEBI:456215"/>
        <dbReference type="EC" id="6.3.5.4"/>
    </reaction>
</comment>
<dbReference type="PROSITE" id="PS51278">
    <property type="entry name" value="GATASE_TYPE_2"/>
    <property type="match status" value="1"/>
</dbReference>
<dbReference type="InterPro" id="IPR033738">
    <property type="entry name" value="AsnB_N"/>
</dbReference>
<feature type="domain" description="Glutamine amidotransferase type-2" evidence="12">
    <location>
        <begin position="5"/>
        <end position="214"/>
    </location>
</feature>
<sequence length="632" mass="71642">MVAICGIAGIWHRERPVQASDLTGMLNAMIHRGPDDEGRFTDRNMGFGMRRLAVIDVLHGKQPYYSEDGKVVAVYNGELYNYPDLKILVESMGHHLNSQADGEVLVHLYEEFGMNFLDRLSGMYAIALWDRKTHRLILARDRVGQKPLYLYENGEMLAFSSELKSFMNLNGFRFDVDPKMLSSYLAHRFVPAPHTLVKNVTKLRPGEVMVIHADGRRQRWLYWQPSITEPDSTMQMTYWADRLHGLLVDVVRGHLASDVPLGVFLSGGLDSSVLTAIAAGTLERPLAAWSATFPAKYPGYDEFAWAEKVAKTYGIELHRVDVDLTITPERVRELAYVLDEPMADPTVLPLDGVAKAAAEQETVMISGEGADEIFAGYAGYGEVHSLSWLRKVPTWARNLWIQQNWPGSNAFRRAAVPISERYRGVGFTFNSEEQRRILKPEWVQPDRPGAVAEYWMTHANLPELQAMQGFDVQWFLPDDVLLKADRIGMHYNLEIRVPFCDHEVVDLALRLPLALRRSGKEDKRVLREVAKRVLPPEIVRRPKQGFPTPLTDLLAGPLHDIAWDTLTSDSALTQEWLNISEVHRLLADMGPGHGTTARQIYSLLMLELWAEEMQSKVRDAQRRGYSSSVIRS</sequence>
<dbReference type="Gene3D" id="3.60.20.10">
    <property type="entry name" value="Glutamine Phosphoribosylpyrophosphate, subunit 1, domain 1"/>
    <property type="match status" value="1"/>
</dbReference>
<feature type="active site" description="For GATase activity" evidence="9">
    <location>
        <position position="5"/>
    </location>
</feature>
<keyword evidence="5 10" id="KW-0067">ATP-binding</keyword>
<dbReference type="PANTHER" id="PTHR43284:SF1">
    <property type="entry name" value="ASPARAGINE SYNTHETASE"/>
    <property type="match status" value="1"/>
</dbReference>
<evidence type="ECO:0000256" key="6">
    <source>
        <dbReference type="ARBA" id="ARBA00022888"/>
    </source>
</evidence>
<dbReference type="RefSeq" id="WP_081503451.1">
    <property type="nucleotide sequence ID" value="NZ_FWWY01000001.1"/>
</dbReference>
<dbReference type="GO" id="GO:0006529">
    <property type="term" value="P:asparagine biosynthetic process"/>
    <property type="evidence" value="ECO:0007669"/>
    <property type="project" value="UniProtKB-KW"/>
</dbReference>
<evidence type="ECO:0000256" key="10">
    <source>
        <dbReference type="PIRSR" id="PIRSR001589-2"/>
    </source>
</evidence>
<dbReference type="InterPro" id="IPR051786">
    <property type="entry name" value="ASN_synthetase/amidase"/>
</dbReference>
<dbReference type="InterPro" id="IPR014729">
    <property type="entry name" value="Rossmann-like_a/b/a_fold"/>
</dbReference>
<dbReference type="CDD" id="cd01991">
    <property type="entry name" value="Asn_synthase_B_C"/>
    <property type="match status" value="1"/>
</dbReference>
<evidence type="ECO:0000313" key="14">
    <source>
        <dbReference type="Proteomes" id="UP000192660"/>
    </source>
</evidence>
<proteinExistence type="inferred from homology"/>
<dbReference type="PIRSF" id="PIRSF001589">
    <property type="entry name" value="Asn_synthetase_glu-h"/>
    <property type="match status" value="1"/>
</dbReference>
<dbReference type="GO" id="GO:0004066">
    <property type="term" value="F:asparagine synthase (glutamine-hydrolyzing) activity"/>
    <property type="evidence" value="ECO:0007669"/>
    <property type="project" value="UniProtKB-EC"/>
</dbReference>
<evidence type="ECO:0000256" key="9">
    <source>
        <dbReference type="PIRSR" id="PIRSR001589-1"/>
    </source>
</evidence>
<keyword evidence="9" id="KW-0028">Amino-acid biosynthesis</keyword>
<name>A0A1W1W865_SULTA</name>
<keyword evidence="4 10" id="KW-0547">Nucleotide-binding</keyword>
<evidence type="ECO:0000256" key="7">
    <source>
        <dbReference type="ARBA" id="ARBA00022962"/>
    </source>
</evidence>
<dbReference type="Pfam" id="PF00733">
    <property type="entry name" value="Asn_synthase"/>
    <property type="match status" value="1"/>
</dbReference>
<dbReference type="AlphaFoldDB" id="A0A1W1W865"/>
<dbReference type="InterPro" id="IPR006426">
    <property type="entry name" value="Asn_synth_AEB"/>
</dbReference>
<accession>A0A1W1W865</accession>
<reference evidence="14" key="1">
    <citation type="submission" date="2017-04" db="EMBL/GenBank/DDBJ databases">
        <authorList>
            <person name="Varghese N."/>
            <person name="Submissions S."/>
        </authorList>
    </citation>
    <scope>NUCLEOTIDE SEQUENCE [LARGE SCALE GENOMIC DNA]</scope>
    <source>
        <strain evidence="14">DSM 9293</strain>
    </source>
</reference>
<dbReference type="InterPro" id="IPR001962">
    <property type="entry name" value="Asn_synthase"/>
</dbReference>
<keyword evidence="6 9" id="KW-0061">Asparagine biosynthesis</keyword>
<dbReference type="Proteomes" id="UP000192660">
    <property type="component" value="Unassembled WGS sequence"/>
</dbReference>
<evidence type="ECO:0000256" key="1">
    <source>
        <dbReference type="ARBA" id="ARBA00005187"/>
    </source>
</evidence>
<evidence type="ECO:0000256" key="4">
    <source>
        <dbReference type="ARBA" id="ARBA00022741"/>
    </source>
</evidence>
<dbReference type="OrthoDB" id="9763290at2"/>
<dbReference type="SUPFAM" id="SSF56235">
    <property type="entry name" value="N-terminal nucleophile aminohydrolases (Ntn hydrolases)"/>
    <property type="match status" value="1"/>
</dbReference>
<evidence type="ECO:0000259" key="12">
    <source>
        <dbReference type="PROSITE" id="PS51278"/>
    </source>
</evidence>
<evidence type="ECO:0000313" key="13">
    <source>
        <dbReference type="EMBL" id="SMC02466.1"/>
    </source>
</evidence>
<dbReference type="GO" id="GO:0005524">
    <property type="term" value="F:ATP binding"/>
    <property type="evidence" value="ECO:0007669"/>
    <property type="project" value="UniProtKB-KW"/>
</dbReference>
<dbReference type="GO" id="GO:0005829">
    <property type="term" value="C:cytosol"/>
    <property type="evidence" value="ECO:0007669"/>
    <property type="project" value="TreeGrafter"/>
</dbReference>
<dbReference type="NCBIfam" id="TIGR01536">
    <property type="entry name" value="asn_synth_AEB"/>
    <property type="match status" value="1"/>
</dbReference>
<evidence type="ECO:0000256" key="11">
    <source>
        <dbReference type="PIRSR" id="PIRSR001589-3"/>
    </source>
</evidence>